<feature type="coiled-coil region" evidence="1">
    <location>
        <begin position="60"/>
        <end position="108"/>
    </location>
</feature>
<proteinExistence type="predicted"/>
<keyword evidence="2" id="KW-0472">Membrane</keyword>
<evidence type="ECO:0000313" key="4">
    <source>
        <dbReference type="Proteomes" id="UP000277424"/>
    </source>
</evidence>
<keyword evidence="2" id="KW-0812">Transmembrane</keyword>
<dbReference type="AlphaFoldDB" id="A0A420WHI2"/>
<organism evidence="3 4">
    <name type="scientific">Oceanibaculum indicum</name>
    <dbReference type="NCBI Taxonomy" id="526216"/>
    <lineage>
        <taxon>Bacteria</taxon>
        <taxon>Pseudomonadati</taxon>
        <taxon>Pseudomonadota</taxon>
        <taxon>Alphaproteobacteria</taxon>
        <taxon>Rhodospirillales</taxon>
        <taxon>Oceanibaculaceae</taxon>
        <taxon>Oceanibaculum</taxon>
    </lineage>
</organism>
<evidence type="ECO:0000313" key="3">
    <source>
        <dbReference type="EMBL" id="RKQ70474.1"/>
    </source>
</evidence>
<protein>
    <submittedName>
        <fullName evidence="3">Uncharacterized protein</fullName>
    </submittedName>
</protein>
<evidence type="ECO:0000256" key="2">
    <source>
        <dbReference type="SAM" id="Phobius"/>
    </source>
</evidence>
<dbReference type="Proteomes" id="UP000277424">
    <property type="component" value="Unassembled WGS sequence"/>
</dbReference>
<dbReference type="EMBL" id="RBIG01000002">
    <property type="protein sequence ID" value="RKQ70474.1"/>
    <property type="molecule type" value="Genomic_DNA"/>
</dbReference>
<evidence type="ECO:0000256" key="1">
    <source>
        <dbReference type="SAM" id="Coils"/>
    </source>
</evidence>
<sequence length="259" mass="28981">MRSRLLAGDRVRYQCRENMSYGLYDTERRYRKRLIGRVLRFFLFVALLAGVGLFAYQLGIEDRKTQLDRQRDDLAAARAEIETLNQQAQAALLRSREAAQQLATLQQRYEQDVPTPEMQEMLALLRDRMAAGVPAERLSFVIREASIGRDCEPAETKRFLVRTPLTDGAASVVGFVNNTVTITGLGESALNAEGRPEAWFDPAQPMTLTVTRIDGKADQKTGTLPMTLSVVIGAVEHRFGVTAGQRGFVQVTAERCRFP</sequence>
<feature type="transmembrane region" description="Helical" evidence="2">
    <location>
        <begin position="38"/>
        <end position="59"/>
    </location>
</feature>
<reference evidence="3 4" key="1">
    <citation type="submission" date="2018-10" db="EMBL/GenBank/DDBJ databases">
        <title>Comparative analysis of microorganisms from saline springs in Andes Mountain Range, Colombia.</title>
        <authorList>
            <person name="Rubin E."/>
        </authorList>
    </citation>
    <scope>NUCLEOTIDE SEQUENCE [LARGE SCALE GENOMIC DNA]</scope>
    <source>
        <strain evidence="3 4">USBA 36</strain>
    </source>
</reference>
<accession>A0A420WHI2</accession>
<name>A0A420WHI2_9PROT</name>
<comment type="caution">
    <text evidence="3">The sequence shown here is derived from an EMBL/GenBank/DDBJ whole genome shotgun (WGS) entry which is preliminary data.</text>
</comment>
<keyword evidence="2" id="KW-1133">Transmembrane helix</keyword>
<gene>
    <name evidence="3" type="ORF">BCL74_2422</name>
</gene>
<keyword evidence="1" id="KW-0175">Coiled coil</keyword>